<evidence type="ECO:0000313" key="2">
    <source>
        <dbReference type="Proteomes" id="UP001306592"/>
    </source>
</evidence>
<proteinExistence type="predicted"/>
<accession>A0ABU8DIJ9</accession>
<sequence>MNKLIRGAQPLCLAAGCQEWTDRYLTAHFSDPAASFSWYSRNCYQHIRMALLEMTQDHCAFCDGFLGTEARETVEHFRPKSRYPQQAFQWINLFPCCDKCQSAKQEKYDELLLKPDDADYQFARYFICNYASGELHPAPDISVFDRQRAEKTIELYGLNLTLRKQARARELIKFRGSREELQLDDFPYRYFLS</sequence>
<dbReference type="Proteomes" id="UP001306592">
    <property type="component" value="Unassembled WGS sequence"/>
</dbReference>
<gene>
    <name evidence="1" type="ORF">V8N49_16950</name>
</gene>
<evidence type="ECO:0000313" key="1">
    <source>
        <dbReference type="EMBL" id="MEI2683338.1"/>
    </source>
</evidence>
<dbReference type="RefSeq" id="WP_048917883.1">
    <property type="nucleotide sequence ID" value="NZ_CAKKMT010000007.1"/>
</dbReference>
<dbReference type="NCBIfam" id="TIGR02646">
    <property type="entry name" value="retron system putative HNH endonuclease"/>
    <property type="match status" value="1"/>
</dbReference>
<keyword evidence="2" id="KW-1185">Reference proteome</keyword>
<keyword evidence="1" id="KW-0378">Hydrolase</keyword>
<dbReference type="GO" id="GO:0004519">
    <property type="term" value="F:endonuclease activity"/>
    <property type="evidence" value="ECO:0007669"/>
    <property type="project" value="UniProtKB-KW"/>
</dbReference>
<protein>
    <submittedName>
        <fullName evidence="1">Retron system putative HNH endonuclease</fullName>
    </submittedName>
</protein>
<comment type="caution">
    <text evidence="1">The sequence shown here is derived from an EMBL/GenBank/DDBJ whole genome shotgun (WGS) entry which is preliminary data.</text>
</comment>
<dbReference type="EMBL" id="JBANEI010000013">
    <property type="protein sequence ID" value="MEI2683338.1"/>
    <property type="molecule type" value="Genomic_DNA"/>
</dbReference>
<name>A0ABU8DIJ9_ERWAP</name>
<dbReference type="Gene3D" id="1.10.30.50">
    <property type="match status" value="1"/>
</dbReference>
<dbReference type="InterPro" id="IPR013467">
    <property type="entry name" value="HNH78-like"/>
</dbReference>
<reference evidence="1 2" key="1">
    <citation type="submission" date="2024-02" db="EMBL/GenBank/DDBJ databases">
        <title>First report Erwinia aphidicola in onion in Chile.</title>
        <authorList>
            <person name="Valenzuela M."/>
            <person name="Pena M."/>
            <person name="Dutta B."/>
        </authorList>
    </citation>
    <scope>NUCLEOTIDE SEQUENCE [LARGE SCALE GENOMIC DNA]</scope>
    <source>
        <strain evidence="1 2">QCJ3A</strain>
    </source>
</reference>
<keyword evidence="1" id="KW-0540">Nuclease</keyword>
<organism evidence="1 2">
    <name type="scientific">Erwinia aphidicola</name>
    <dbReference type="NCBI Taxonomy" id="68334"/>
    <lineage>
        <taxon>Bacteria</taxon>
        <taxon>Pseudomonadati</taxon>
        <taxon>Pseudomonadota</taxon>
        <taxon>Gammaproteobacteria</taxon>
        <taxon>Enterobacterales</taxon>
        <taxon>Erwiniaceae</taxon>
        <taxon>Erwinia</taxon>
    </lineage>
</organism>
<dbReference type="PROSITE" id="PS51257">
    <property type="entry name" value="PROKAR_LIPOPROTEIN"/>
    <property type="match status" value="1"/>
</dbReference>
<keyword evidence="1" id="KW-0255">Endonuclease</keyword>